<sequence length="1209" mass="138308">MAPVESPQLVSSVKLPILKKGEYTLWIIRMEQYLTNTDYGLWQVIMNGDEPVQITRDENDVETEDAKSLWVAIKSRFGDNVESKKMQKTVLKQQFENFSVSDTEGLDKAYDRFQKLTSLLEVHGATISNEDANQKFLRALPSSWNNIALIMRNKEGIDELDIDDLYNNLKVFEANIKDLEQIDHDDLEEMNLKWQMDMLSIRVKRYYNKTGRKLNFNSKEPIGFDKTNVECFNCHRRGHFARECKAPRTQRNRIGDARYRNMDSNKRTVLVESSDALVVQDNALIVQDGLVYDWSYIAQEKPTEFALIAYTSGSDTEFEISSKNLNKLINSQLSAKDKTGLGYRDQLSESDSDSEVLSSVFDIRSSDGDDNPTNDRFKKGDGYHAVRPPLTGNYMPPLADLYFVRLDDSVYRPTTNKASASISKGEPSVIKTSNISVEMPKVDSETVNIVRINGVNIAGQTSVSTVERNRVTAVKTSADPQQDLKYKEMFDSGYSRHMTGNKALLTDYQDIDGGFVSFGGSTKGGKITGKFDRKAEEGFLVGYSINNKAFRNVLVRTMNQEKEDTKQSDDVRKEFQAQFNTASASRTFIPLHDPVMPELKDTAEIQTTGIFGNAYDEDYLEPNKHSYADKSVGVEVDFNNMEPFTVVSHIPTTRLHSNHPKDQIIGDPMPAVQTRGNHTGCLDIRKSTSGRIQFLGSDKLVSWSSKKQDYTLMSLAEAEYVSLSACCTQVLWMRTHLTDYGFHFDKIPMYCDSKAAIAISCNPVQHSRTKHINVRYHFIKEQVEKGIVELFFVETEYQLADLFTKALPEDRLKYLVRRLGMRCLTLDELEIHQSPHGIFINQAKYAQEILNNNGMTSCDNKGTPMPTKPLDADLSRTPVDQTKYHTMVGAIMYLTISRPDIIHETCYCARYQARPTEKHLKEVKRIFRYLKNTIYMGLWCPKDASFELAAFLDSNYAGCLDTRKSTSGGIQFLRNDNLVSWSLKKQDYTSISLEEGEYVSLSACCAQVLWMRTQLTDYGFYFDKISMYCDSKAAIAISCNPVQHSCTKHIDVRYHFIKEHVEKGIVELFFVETKYHLADLFTKALPEDRLKYLVRRLSMKCLIPNELELTDYGFHFDKIPMYCDSKAAIAISYNPVQHFRTKHIDVRQHFKKEHVEKCIVELFFVKTEYQLADQLTKALPEDRLKYLVRRLGMICLTTDELEVLANEYA</sequence>
<evidence type="ECO:0000313" key="4">
    <source>
        <dbReference type="EMBL" id="GEU54710.1"/>
    </source>
</evidence>
<feature type="compositionally biased region" description="Basic and acidic residues" evidence="2">
    <location>
        <begin position="373"/>
        <end position="382"/>
    </location>
</feature>
<reference evidence="4" key="1">
    <citation type="journal article" date="2019" name="Sci. Rep.">
        <title>Draft genome of Tanacetum cinerariifolium, the natural source of mosquito coil.</title>
        <authorList>
            <person name="Yamashiro T."/>
            <person name="Shiraishi A."/>
            <person name="Satake H."/>
            <person name="Nakayama K."/>
        </authorList>
    </citation>
    <scope>NUCLEOTIDE SEQUENCE</scope>
</reference>
<dbReference type="Gene3D" id="4.10.60.10">
    <property type="entry name" value="Zinc finger, CCHC-type"/>
    <property type="match status" value="1"/>
</dbReference>
<dbReference type="PANTHER" id="PTHR11439">
    <property type="entry name" value="GAG-POL-RELATED RETROTRANSPOSON"/>
    <property type="match status" value="1"/>
</dbReference>
<keyword evidence="1" id="KW-0479">Metal-binding</keyword>
<dbReference type="InterPro" id="IPR001878">
    <property type="entry name" value="Znf_CCHC"/>
</dbReference>
<evidence type="ECO:0000259" key="3">
    <source>
        <dbReference type="PROSITE" id="PS50158"/>
    </source>
</evidence>
<dbReference type="SMART" id="SM00343">
    <property type="entry name" value="ZnF_C2HC"/>
    <property type="match status" value="1"/>
</dbReference>
<accession>A0A6L2L0U6</accession>
<evidence type="ECO:0000256" key="2">
    <source>
        <dbReference type="SAM" id="MobiDB-lite"/>
    </source>
</evidence>
<comment type="caution">
    <text evidence="4">The sequence shown here is derived from an EMBL/GenBank/DDBJ whole genome shotgun (WGS) entry which is preliminary data.</text>
</comment>
<evidence type="ECO:0000256" key="1">
    <source>
        <dbReference type="PROSITE-ProRule" id="PRU00047"/>
    </source>
</evidence>
<dbReference type="AlphaFoldDB" id="A0A6L2L0U6"/>
<keyword evidence="1" id="KW-0862">Zinc</keyword>
<organism evidence="4">
    <name type="scientific">Tanacetum cinerariifolium</name>
    <name type="common">Dalmatian daisy</name>
    <name type="synonym">Chrysanthemum cinerariifolium</name>
    <dbReference type="NCBI Taxonomy" id="118510"/>
    <lineage>
        <taxon>Eukaryota</taxon>
        <taxon>Viridiplantae</taxon>
        <taxon>Streptophyta</taxon>
        <taxon>Embryophyta</taxon>
        <taxon>Tracheophyta</taxon>
        <taxon>Spermatophyta</taxon>
        <taxon>Magnoliopsida</taxon>
        <taxon>eudicotyledons</taxon>
        <taxon>Gunneridae</taxon>
        <taxon>Pentapetalae</taxon>
        <taxon>asterids</taxon>
        <taxon>campanulids</taxon>
        <taxon>Asterales</taxon>
        <taxon>Asteraceae</taxon>
        <taxon>Asteroideae</taxon>
        <taxon>Anthemideae</taxon>
        <taxon>Anthemidinae</taxon>
        <taxon>Tanacetum</taxon>
    </lineage>
</organism>
<dbReference type="Pfam" id="PF14223">
    <property type="entry name" value="Retrotran_gag_2"/>
    <property type="match status" value="1"/>
</dbReference>
<gene>
    <name evidence="4" type="ORF">Tci_026688</name>
</gene>
<proteinExistence type="predicted"/>
<dbReference type="GO" id="GO:0008270">
    <property type="term" value="F:zinc ion binding"/>
    <property type="evidence" value="ECO:0007669"/>
    <property type="project" value="UniProtKB-KW"/>
</dbReference>
<protein>
    <submittedName>
        <fullName evidence="4">Copia protein</fullName>
    </submittedName>
</protein>
<feature type="domain" description="CCHC-type" evidence="3">
    <location>
        <begin position="231"/>
        <end position="245"/>
    </location>
</feature>
<dbReference type="SUPFAM" id="SSF57756">
    <property type="entry name" value="Retrovirus zinc finger-like domains"/>
    <property type="match status" value="1"/>
</dbReference>
<dbReference type="EMBL" id="BKCJ010003377">
    <property type="protein sequence ID" value="GEU54710.1"/>
    <property type="molecule type" value="Genomic_DNA"/>
</dbReference>
<dbReference type="CDD" id="cd09272">
    <property type="entry name" value="RNase_HI_RT_Ty1"/>
    <property type="match status" value="2"/>
</dbReference>
<name>A0A6L2L0U6_TANCI</name>
<dbReference type="InterPro" id="IPR036875">
    <property type="entry name" value="Znf_CCHC_sf"/>
</dbReference>
<dbReference type="PROSITE" id="PS50158">
    <property type="entry name" value="ZF_CCHC"/>
    <property type="match status" value="1"/>
</dbReference>
<dbReference type="PANTHER" id="PTHR11439:SF495">
    <property type="entry name" value="REVERSE TRANSCRIPTASE, RNA-DEPENDENT DNA POLYMERASE-RELATED"/>
    <property type="match status" value="1"/>
</dbReference>
<keyword evidence="1" id="KW-0863">Zinc-finger</keyword>
<dbReference type="GO" id="GO:0003676">
    <property type="term" value="F:nucleic acid binding"/>
    <property type="evidence" value="ECO:0007669"/>
    <property type="project" value="InterPro"/>
</dbReference>
<feature type="region of interest" description="Disordered" evidence="2">
    <location>
        <begin position="363"/>
        <end position="382"/>
    </location>
</feature>